<feature type="compositionally biased region" description="Basic residues" evidence="1">
    <location>
        <begin position="176"/>
        <end position="192"/>
    </location>
</feature>
<proteinExistence type="predicted"/>
<dbReference type="Proteomes" id="UP000266861">
    <property type="component" value="Unassembled WGS sequence"/>
</dbReference>
<keyword evidence="3" id="KW-1185">Reference proteome</keyword>
<protein>
    <submittedName>
        <fullName evidence="2">Uncharacterized protein</fullName>
    </submittedName>
</protein>
<evidence type="ECO:0000313" key="2">
    <source>
        <dbReference type="EMBL" id="RHZ62229.1"/>
    </source>
</evidence>
<dbReference type="OrthoDB" id="2309907at2759"/>
<name>A0A397HH39_9GLOM</name>
<feature type="region of interest" description="Disordered" evidence="1">
    <location>
        <begin position="175"/>
        <end position="203"/>
    </location>
</feature>
<organism evidence="2 3">
    <name type="scientific">Diversispora epigaea</name>
    <dbReference type="NCBI Taxonomy" id="1348612"/>
    <lineage>
        <taxon>Eukaryota</taxon>
        <taxon>Fungi</taxon>
        <taxon>Fungi incertae sedis</taxon>
        <taxon>Mucoromycota</taxon>
        <taxon>Glomeromycotina</taxon>
        <taxon>Glomeromycetes</taxon>
        <taxon>Diversisporales</taxon>
        <taxon>Diversisporaceae</taxon>
        <taxon>Diversispora</taxon>
    </lineage>
</organism>
<evidence type="ECO:0000313" key="3">
    <source>
        <dbReference type="Proteomes" id="UP000266861"/>
    </source>
</evidence>
<gene>
    <name evidence="2" type="ORF">Glove_341g10</name>
</gene>
<comment type="caution">
    <text evidence="2">The sequence shown here is derived from an EMBL/GenBank/DDBJ whole genome shotgun (WGS) entry which is preliminary data.</text>
</comment>
<reference evidence="2 3" key="1">
    <citation type="submission" date="2018-08" db="EMBL/GenBank/DDBJ databases">
        <title>Genome and evolution of the arbuscular mycorrhizal fungus Diversispora epigaea (formerly Glomus versiforme) and its bacterial endosymbionts.</title>
        <authorList>
            <person name="Sun X."/>
            <person name="Fei Z."/>
            <person name="Harrison M."/>
        </authorList>
    </citation>
    <scope>NUCLEOTIDE SEQUENCE [LARGE SCALE GENOMIC DNA]</scope>
    <source>
        <strain evidence="2 3">IT104</strain>
    </source>
</reference>
<dbReference type="EMBL" id="PQFF01000311">
    <property type="protein sequence ID" value="RHZ62229.1"/>
    <property type="molecule type" value="Genomic_DNA"/>
</dbReference>
<dbReference type="AlphaFoldDB" id="A0A397HH39"/>
<accession>A0A397HH39</accession>
<sequence length="235" mass="26933">MYTNYFDNISETDKSFTHVPIPDQLATSLEDDNSSNEEDSKNNNNLKSCAVIDYIDEQAEGQLENLDALETFGVKFIKENMTGNIINNVTSKMDRAVKNHHEVLWNLIDKLVEAFQVNNHELFQNCLECTLLGFQQLYKCYETGKQCLTKIFCQEILKLETIDTTGKRSKDIVVKASKKKTKANGKKNRKKTLWQPLAHEPQPKHTNIDRYQAAQEELAKQISLALQALINVLEH</sequence>
<evidence type="ECO:0000256" key="1">
    <source>
        <dbReference type="SAM" id="MobiDB-lite"/>
    </source>
</evidence>